<proteinExistence type="predicted"/>
<dbReference type="AlphaFoldDB" id="F9FCH6"/>
<reference evidence="1" key="1">
    <citation type="journal article" date="2012" name="Mol. Plant Microbe Interact.">
        <title>A highly conserved effector in Fusarium oxysporum is required for full virulence on Arabidopsis.</title>
        <authorList>
            <person name="Thatcher L.F."/>
            <person name="Gardiner D.M."/>
            <person name="Kazan K."/>
            <person name="Manners J."/>
        </authorList>
    </citation>
    <scope>NUCLEOTIDE SEQUENCE [LARGE SCALE GENOMIC DNA]</scope>
    <source>
        <strain evidence="1">Fo5176</strain>
    </source>
</reference>
<protein>
    <submittedName>
        <fullName evidence="1">Uncharacterized protein</fullName>
    </submittedName>
</protein>
<evidence type="ECO:0000313" key="1">
    <source>
        <dbReference type="EMBL" id="EGU85393.1"/>
    </source>
</evidence>
<dbReference type="OrthoDB" id="10427394at2759"/>
<accession>F9FCH6</accession>
<comment type="caution">
    <text evidence="1">The sequence shown here is derived from an EMBL/GenBank/DDBJ whole genome shotgun (WGS) entry which is preliminary data.</text>
</comment>
<organism evidence="1">
    <name type="scientific">Fusarium oxysporum (strain Fo5176)</name>
    <name type="common">Fusarium vascular wilt</name>
    <dbReference type="NCBI Taxonomy" id="660025"/>
    <lineage>
        <taxon>Eukaryota</taxon>
        <taxon>Fungi</taxon>
        <taxon>Dikarya</taxon>
        <taxon>Ascomycota</taxon>
        <taxon>Pezizomycotina</taxon>
        <taxon>Sordariomycetes</taxon>
        <taxon>Hypocreomycetidae</taxon>
        <taxon>Hypocreales</taxon>
        <taxon>Nectriaceae</taxon>
        <taxon>Fusarium</taxon>
        <taxon>Fusarium oxysporum species complex</taxon>
    </lineage>
</organism>
<sequence length="134" mass="15390">MAGAGVGAVQRAGHTQIDMRDSEKCVGKSELEAGQKIRVPETNGCDAMCFWIAAGILLQFLFLRRSFSFRVVSQEIKQPLSIDQISVRVGEWRGIFRFEIWLYWGRNEIGTEERNRMDGLRRQMPLATIWAFYS</sequence>
<dbReference type="EMBL" id="AFQF01001308">
    <property type="protein sequence ID" value="EGU85393.1"/>
    <property type="molecule type" value="Genomic_DNA"/>
</dbReference>
<name>F9FCH6_FUSOF</name>
<gene>
    <name evidence="1" type="ORF">FOXB_04104</name>
</gene>